<protein>
    <submittedName>
        <fullName evidence="2">Uncharacterized protein</fullName>
    </submittedName>
</protein>
<proteinExistence type="predicted"/>
<dbReference type="Proteomes" id="UP000299102">
    <property type="component" value="Unassembled WGS sequence"/>
</dbReference>
<evidence type="ECO:0000313" key="3">
    <source>
        <dbReference type="Proteomes" id="UP000299102"/>
    </source>
</evidence>
<reference evidence="2 3" key="1">
    <citation type="journal article" date="2019" name="Commun. Biol.">
        <title>The bagworm genome reveals a unique fibroin gene that provides high tensile strength.</title>
        <authorList>
            <person name="Kono N."/>
            <person name="Nakamura H."/>
            <person name="Ohtoshi R."/>
            <person name="Tomita M."/>
            <person name="Numata K."/>
            <person name="Arakawa K."/>
        </authorList>
    </citation>
    <scope>NUCLEOTIDE SEQUENCE [LARGE SCALE GENOMIC DNA]</scope>
</reference>
<accession>A0A4C1WH37</accession>
<organism evidence="2 3">
    <name type="scientific">Eumeta variegata</name>
    <name type="common">Bagworm moth</name>
    <name type="synonym">Eumeta japonica</name>
    <dbReference type="NCBI Taxonomy" id="151549"/>
    <lineage>
        <taxon>Eukaryota</taxon>
        <taxon>Metazoa</taxon>
        <taxon>Ecdysozoa</taxon>
        <taxon>Arthropoda</taxon>
        <taxon>Hexapoda</taxon>
        <taxon>Insecta</taxon>
        <taxon>Pterygota</taxon>
        <taxon>Neoptera</taxon>
        <taxon>Endopterygota</taxon>
        <taxon>Lepidoptera</taxon>
        <taxon>Glossata</taxon>
        <taxon>Ditrysia</taxon>
        <taxon>Tineoidea</taxon>
        <taxon>Psychidae</taxon>
        <taxon>Oiketicinae</taxon>
        <taxon>Eumeta</taxon>
    </lineage>
</organism>
<comment type="caution">
    <text evidence="2">The sequence shown here is derived from an EMBL/GenBank/DDBJ whole genome shotgun (WGS) entry which is preliminary data.</text>
</comment>
<evidence type="ECO:0000313" key="2">
    <source>
        <dbReference type="EMBL" id="GBP49445.1"/>
    </source>
</evidence>
<dbReference type="Pfam" id="PF15868">
    <property type="entry name" value="MBF2"/>
    <property type="match status" value="1"/>
</dbReference>
<dbReference type="EMBL" id="BGZK01000545">
    <property type="protein sequence ID" value="GBP49445.1"/>
    <property type="molecule type" value="Genomic_DNA"/>
</dbReference>
<keyword evidence="3" id="KW-1185">Reference proteome</keyword>
<dbReference type="OrthoDB" id="7146255at2759"/>
<keyword evidence="1" id="KW-0732">Signal</keyword>
<sequence length="153" mass="17063">MYKATLTICLSFCALVSAYDMIVGDTVHRKMVFHQRVKQFAIPLKKRVTTLTYNDPDKRIIKWDPDAHTDSDSGFVLDSNPGPTFHFDSSPVLNFDPVFALDSNPGLGIAVLDNDFSHASANVTEGGVGCSYATIRMKSQRSHPINYEVEIYM</sequence>
<dbReference type="InterPro" id="IPR031734">
    <property type="entry name" value="MBF2"/>
</dbReference>
<name>A0A4C1WH37_EUMVA</name>
<feature type="chain" id="PRO_5020040051" evidence="1">
    <location>
        <begin position="19"/>
        <end position="153"/>
    </location>
</feature>
<gene>
    <name evidence="2" type="ORF">EVAR_25659_1</name>
</gene>
<dbReference type="AlphaFoldDB" id="A0A4C1WH37"/>
<evidence type="ECO:0000256" key="1">
    <source>
        <dbReference type="SAM" id="SignalP"/>
    </source>
</evidence>
<feature type="signal peptide" evidence="1">
    <location>
        <begin position="1"/>
        <end position="18"/>
    </location>
</feature>